<keyword evidence="4 6" id="KW-1133">Transmembrane helix</keyword>
<evidence type="ECO:0000256" key="4">
    <source>
        <dbReference type="ARBA" id="ARBA00022989"/>
    </source>
</evidence>
<dbReference type="SUPFAM" id="SSF103481">
    <property type="entry name" value="Multidrug resistance efflux transporter EmrE"/>
    <property type="match status" value="2"/>
</dbReference>
<evidence type="ECO:0000256" key="1">
    <source>
        <dbReference type="ARBA" id="ARBA00004141"/>
    </source>
</evidence>
<dbReference type="PANTHER" id="PTHR22911">
    <property type="entry name" value="ACYL-MALONYL CONDENSING ENZYME-RELATED"/>
    <property type="match status" value="1"/>
</dbReference>
<evidence type="ECO:0000256" key="6">
    <source>
        <dbReference type="SAM" id="Phobius"/>
    </source>
</evidence>
<evidence type="ECO:0000256" key="5">
    <source>
        <dbReference type="ARBA" id="ARBA00023136"/>
    </source>
</evidence>
<evidence type="ECO:0000259" key="7">
    <source>
        <dbReference type="Pfam" id="PF00892"/>
    </source>
</evidence>
<evidence type="ECO:0000313" key="9">
    <source>
        <dbReference type="Proteomes" id="UP000220034"/>
    </source>
</evidence>
<sequence length="302" mass="31998">MQQSPPGASLPQPNQIANDNARGLAWMFFSVVTASAMSVAVRFVADDLDSRMVVTLRAGVTTLILLALLPLIWRKLRFTSPRDHLVRGALIGVSTHMGFYTIANLPLATSTVLFFTAPIFATILAAVFQGERVGPRRWGAVIAGFLGALVILRPGINSLEPAMLTALTSSLLFACALSMSRRVARADGPLSAFASSVVVTLVISLPLALPVWKIPETTSVWIGAAILVICGAARNVGDIQAYRYADAGLLAPITYLRLVLIGGAGYFMFGEVIDTYTAAGATLIIASTLYIAHRARIAAGKA</sequence>
<feature type="domain" description="EamA" evidence="7">
    <location>
        <begin position="162"/>
        <end position="291"/>
    </location>
</feature>
<evidence type="ECO:0000313" key="8">
    <source>
        <dbReference type="EMBL" id="SOH92443.1"/>
    </source>
</evidence>
<name>A0A2C9CMH4_9RHOB</name>
<organism evidence="8 9">
    <name type="scientific">Pontivivens marinum</name>
    <dbReference type="NCBI Taxonomy" id="1690039"/>
    <lineage>
        <taxon>Bacteria</taxon>
        <taxon>Pseudomonadati</taxon>
        <taxon>Pseudomonadota</taxon>
        <taxon>Alphaproteobacteria</taxon>
        <taxon>Rhodobacterales</taxon>
        <taxon>Paracoccaceae</taxon>
        <taxon>Pontivivens</taxon>
    </lineage>
</organism>
<protein>
    <submittedName>
        <fullName evidence="8">Permease of the drug/metabolite transporter (DMT) superfamily</fullName>
    </submittedName>
</protein>
<dbReference type="AlphaFoldDB" id="A0A2C9CMH4"/>
<dbReference type="EMBL" id="OCTN01000001">
    <property type="protein sequence ID" value="SOH92443.1"/>
    <property type="molecule type" value="Genomic_DNA"/>
</dbReference>
<gene>
    <name evidence="8" type="ORF">SAMN06273572_101290</name>
</gene>
<feature type="transmembrane region" description="Helical" evidence="6">
    <location>
        <begin position="140"/>
        <end position="156"/>
    </location>
</feature>
<dbReference type="InterPro" id="IPR037185">
    <property type="entry name" value="EmrE-like"/>
</dbReference>
<dbReference type="Pfam" id="PF00892">
    <property type="entry name" value="EamA"/>
    <property type="match status" value="2"/>
</dbReference>
<dbReference type="InterPro" id="IPR000620">
    <property type="entry name" value="EamA_dom"/>
</dbReference>
<evidence type="ECO:0000256" key="3">
    <source>
        <dbReference type="ARBA" id="ARBA00022692"/>
    </source>
</evidence>
<keyword evidence="5 6" id="KW-0472">Membrane</keyword>
<reference evidence="9" key="1">
    <citation type="submission" date="2017-09" db="EMBL/GenBank/DDBJ databases">
        <authorList>
            <person name="Varghese N."/>
            <person name="Submissions S."/>
        </authorList>
    </citation>
    <scope>NUCLEOTIDE SEQUENCE [LARGE SCALE GENOMIC DNA]</scope>
    <source>
        <strain evidence="9">C7</strain>
    </source>
</reference>
<dbReference type="RefSeq" id="WP_097928022.1">
    <property type="nucleotide sequence ID" value="NZ_OCTN01000001.1"/>
</dbReference>
<comment type="similarity">
    <text evidence="2">Belongs to the drug/metabolite transporter (DMT) superfamily. 10 TMS drug/metabolite exporter (DME) (TC 2.A.7.3) family.</text>
</comment>
<dbReference type="GO" id="GO:0016020">
    <property type="term" value="C:membrane"/>
    <property type="evidence" value="ECO:0007669"/>
    <property type="project" value="UniProtKB-SubCell"/>
</dbReference>
<dbReference type="OrthoDB" id="9807937at2"/>
<dbReference type="PANTHER" id="PTHR22911:SF6">
    <property type="entry name" value="SOLUTE CARRIER FAMILY 35 MEMBER G1"/>
    <property type="match status" value="1"/>
</dbReference>
<accession>A0A2C9CMH4</accession>
<dbReference type="Proteomes" id="UP000220034">
    <property type="component" value="Unassembled WGS sequence"/>
</dbReference>
<feature type="transmembrane region" description="Helical" evidence="6">
    <location>
        <begin position="192"/>
        <end position="212"/>
    </location>
</feature>
<evidence type="ECO:0000256" key="2">
    <source>
        <dbReference type="ARBA" id="ARBA00009853"/>
    </source>
</evidence>
<keyword evidence="9" id="KW-1185">Reference proteome</keyword>
<feature type="transmembrane region" description="Helical" evidence="6">
    <location>
        <begin position="249"/>
        <end position="269"/>
    </location>
</feature>
<keyword evidence="3 6" id="KW-0812">Transmembrane</keyword>
<feature type="transmembrane region" description="Helical" evidence="6">
    <location>
        <begin position="275"/>
        <end position="292"/>
    </location>
</feature>
<feature type="transmembrane region" description="Helical" evidence="6">
    <location>
        <begin position="109"/>
        <end position="128"/>
    </location>
</feature>
<feature type="transmembrane region" description="Helical" evidence="6">
    <location>
        <begin position="51"/>
        <end position="73"/>
    </location>
</feature>
<feature type="transmembrane region" description="Helical" evidence="6">
    <location>
        <begin position="218"/>
        <end position="237"/>
    </location>
</feature>
<feature type="domain" description="EamA" evidence="7">
    <location>
        <begin position="22"/>
        <end position="152"/>
    </location>
</feature>
<feature type="transmembrane region" description="Helical" evidence="6">
    <location>
        <begin position="162"/>
        <end position="180"/>
    </location>
</feature>
<feature type="transmembrane region" description="Helical" evidence="6">
    <location>
        <begin position="24"/>
        <end position="45"/>
    </location>
</feature>
<proteinExistence type="inferred from homology"/>
<comment type="subcellular location">
    <subcellularLocation>
        <location evidence="1">Membrane</location>
        <topology evidence="1">Multi-pass membrane protein</topology>
    </subcellularLocation>
</comment>